<dbReference type="OrthoDB" id="412006at2759"/>
<sequence>KCVELSTWPEYFKISTSVIIPKPNKPNYATPKMFRPIVLLNTLGKLIEKMISNQLQFESVTDLEDYVISRRILGRSLRIRHRWKAPIRRILTIPGPSRGAQPLRRYGPIIILCAISRVSCSRIF</sequence>
<comment type="caution">
    <text evidence="1">The sequence shown here is derived from an EMBL/GenBank/DDBJ whole genome shotgun (WGS) entry which is preliminary data.</text>
</comment>
<dbReference type="PANTHER" id="PTHR33481">
    <property type="entry name" value="REVERSE TRANSCRIPTASE"/>
    <property type="match status" value="1"/>
</dbReference>
<organism evidence="1 2">
    <name type="scientific">Macrolepiota fuliginosa MF-IS2</name>
    <dbReference type="NCBI Taxonomy" id="1400762"/>
    <lineage>
        <taxon>Eukaryota</taxon>
        <taxon>Fungi</taxon>
        <taxon>Dikarya</taxon>
        <taxon>Basidiomycota</taxon>
        <taxon>Agaricomycotina</taxon>
        <taxon>Agaricomycetes</taxon>
        <taxon>Agaricomycetidae</taxon>
        <taxon>Agaricales</taxon>
        <taxon>Agaricineae</taxon>
        <taxon>Agaricaceae</taxon>
        <taxon>Macrolepiota</taxon>
    </lineage>
</organism>
<dbReference type="AlphaFoldDB" id="A0A9P5X2G4"/>
<dbReference type="PANTHER" id="PTHR33481:SF1">
    <property type="entry name" value="ENDONUCLEASE_EXONUCLEASE_PHOSPHATASE DOMAIN-CONTAINING PROTEIN-RELATED"/>
    <property type="match status" value="1"/>
</dbReference>
<evidence type="ECO:0000313" key="1">
    <source>
        <dbReference type="EMBL" id="KAF9442152.1"/>
    </source>
</evidence>
<protein>
    <submittedName>
        <fullName evidence="1">Uncharacterized protein</fullName>
    </submittedName>
</protein>
<reference evidence="1" key="1">
    <citation type="submission" date="2020-11" db="EMBL/GenBank/DDBJ databases">
        <authorList>
            <consortium name="DOE Joint Genome Institute"/>
            <person name="Ahrendt S."/>
            <person name="Riley R."/>
            <person name="Andreopoulos W."/>
            <person name="Labutti K."/>
            <person name="Pangilinan J."/>
            <person name="Ruiz-Duenas F.J."/>
            <person name="Barrasa J.M."/>
            <person name="Sanchez-Garcia M."/>
            <person name="Camarero S."/>
            <person name="Miyauchi S."/>
            <person name="Serrano A."/>
            <person name="Linde D."/>
            <person name="Babiker R."/>
            <person name="Drula E."/>
            <person name="Ayuso-Fernandez I."/>
            <person name="Pacheco R."/>
            <person name="Padilla G."/>
            <person name="Ferreira P."/>
            <person name="Barriuso J."/>
            <person name="Kellner H."/>
            <person name="Castanera R."/>
            <person name="Alfaro M."/>
            <person name="Ramirez L."/>
            <person name="Pisabarro A.G."/>
            <person name="Kuo A."/>
            <person name="Tritt A."/>
            <person name="Lipzen A."/>
            <person name="He G."/>
            <person name="Yan M."/>
            <person name="Ng V."/>
            <person name="Cullen D."/>
            <person name="Martin F."/>
            <person name="Rosso M.-N."/>
            <person name="Henrissat B."/>
            <person name="Hibbett D."/>
            <person name="Martinez A.T."/>
            <person name="Grigoriev I.V."/>
        </authorList>
    </citation>
    <scope>NUCLEOTIDE SEQUENCE</scope>
    <source>
        <strain evidence="1">MF-IS2</strain>
    </source>
</reference>
<proteinExistence type="predicted"/>
<accession>A0A9P5X2G4</accession>
<name>A0A9P5X2G4_9AGAR</name>
<evidence type="ECO:0000313" key="2">
    <source>
        <dbReference type="Proteomes" id="UP000807342"/>
    </source>
</evidence>
<dbReference type="Proteomes" id="UP000807342">
    <property type="component" value="Unassembled WGS sequence"/>
</dbReference>
<keyword evidence="2" id="KW-1185">Reference proteome</keyword>
<feature type="non-terminal residue" evidence="1">
    <location>
        <position position="1"/>
    </location>
</feature>
<dbReference type="EMBL" id="MU151693">
    <property type="protein sequence ID" value="KAF9442152.1"/>
    <property type="molecule type" value="Genomic_DNA"/>
</dbReference>
<gene>
    <name evidence="1" type="ORF">P691DRAFT_682093</name>
</gene>